<dbReference type="PROSITE" id="PS50297">
    <property type="entry name" value="ANK_REP_REGION"/>
    <property type="match status" value="2"/>
</dbReference>
<dbReference type="PROSITE" id="PS00109">
    <property type="entry name" value="PROTEIN_KINASE_TYR"/>
    <property type="match status" value="1"/>
</dbReference>
<accession>A0ABR4IRF3</accession>
<dbReference type="PROSITE" id="PS50011">
    <property type="entry name" value="PROTEIN_KINASE_DOM"/>
    <property type="match status" value="1"/>
</dbReference>
<keyword evidence="17" id="KW-1185">Reference proteome</keyword>
<evidence type="ECO:0000259" key="15">
    <source>
        <dbReference type="PROSITE" id="PS50011"/>
    </source>
</evidence>
<dbReference type="PANTHER" id="PTHR24198:SF165">
    <property type="entry name" value="ANKYRIN REPEAT-CONTAINING PROTEIN-RELATED"/>
    <property type="match status" value="1"/>
</dbReference>
<evidence type="ECO:0000256" key="14">
    <source>
        <dbReference type="PROSITE-ProRule" id="PRU00023"/>
    </source>
</evidence>
<evidence type="ECO:0000256" key="3">
    <source>
        <dbReference type="ARBA" id="ARBA00011534"/>
    </source>
</evidence>
<keyword evidence="8" id="KW-0779">Telomere</keyword>
<name>A0ABR4IRF3_9EURO</name>
<dbReference type="InterPro" id="IPR008266">
    <property type="entry name" value="Tyr_kinase_AS"/>
</dbReference>
<comment type="function">
    <text evidence="1">Component of the EKC/KEOPS complex that is required for the formation of a threonylcarbamoyl group on adenosine at position 37 (t(6)A37) in tRNAs that read codons beginning with adenine. The complex is probably involved in the transfer of the threonylcarbamoyl moiety of threonylcarbamoyl-AMP (TC-AMP) to the N6 group of A37. BUD32 has ATPase activity in the context of the EKC/KEOPS complex and likely plays a supporting role to the catalytic subunit KAE1. The EKC/KEOPS complex also promotes both telomere uncapping and telomere elongation. The complex is required for efficient recruitment of transcriptional coactivators.</text>
</comment>
<keyword evidence="8" id="KW-0158">Chromosome</keyword>
<dbReference type="InterPro" id="IPR000719">
    <property type="entry name" value="Prot_kinase_dom"/>
</dbReference>
<comment type="catalytic activity">
    <reaction evidence="13">
        <text>L-seryl-[protein] + ATP = O-phospho-L-seryl-[protein] + ADP + H(+)</text>
        <dbReference type="Rhea" id="RHEA:17989"/>
        <dbReference type="Rhea" id="RHEA-COMP:9863"/>
        <dbReference type="Rhea" id="RHEA-COMP:11604"/>
        <dbReference type="ChEBI" id="CHEBI:15378"/>
        <dbReference type="ChEBI" id="CHEBI:29999"/>
        <dbReference type="ChEBI" id="CHEBI:30616"/>
        <dbReference type="ChEBI" id="CHEBI:83421"/>
        <dbReference type="ChEBI" id="CHEBI:456216"/>
        <dbReference type="EC" id="2.7.11.1"/>
    </reaction>
</comment>
<reference evidence="16 17" key="1">
    <citation type="submission" date="2024-07" db="EMBL/GenBank/DDBJ databases">
        <title>Section-level genome sequencing and comparative genomics of Aspergillus sections Usti and Cavernicolus.</title>
        <authorList>
            <consortium name="Lawrence Berkeley National Laboratory"/>
            <person name="Nybo J.L."/>
            <person name="Vesth T.C."/>
            <person name="Theobald S."/>
            <person name="Frisvad J.C."/>
            <person name="Larsen T.O."/>
            <person name="Kjaerboelling I."/>
            <person name="Rothschild-Mancinelli K."/>
            <person name="Lyhne E.K."/>
            <person name="Kogle M.E."/>
            <person name="Barry K."/>
            <person name="Clum A."/>
            <person name="Na H."/>
            <person name="Ledsgaard L."/>
            <person name="Lin J."/>
            <person name="Lipzen A."/>
            <person name="Kuo A."/>
            <person name="Riley R."/>
            <person name="Mondo S."/>
            <person name="Labutti K."/>
            <person name="Haridas S."/>
            <person name="Pangalinan J."/>
            <person name="Salamov A.A."/>
            <person name="Simmons B.A."/>
            <person name="Magnuson J.K."/>
            <person name="Chen J."/>
            <person name="Drula E."/>
            <person name="Henrissat B."/>
            <person name="Wiebenga A."/>
            <person name="Lubbers R.J."/>
            <person name="Gomes A.C."/>
            <person name="Makela M.R."/>
            <person name="Stajich J."/>
            <person name="Grigoriev I.V."/>
            <person name="Mortensen U.H."/>
            <person name="De Vries R.P."/>
            <person name="Baker S.E."/>
            <person name="Andersen M.R."/>
        </authorList>
    </citation>
    <scope>NUCLEOTIDE SEQUENCE [LARGE SCALE GENOMIC DNA]</scope>
    <source>
        <strain evidence="16 17">CBS 123904</strain>
    </source>
</reference>
<organism evidence="16 17">
    <name type="scientific">Aspergillus pseudoustus</name>
    <dbReference type="NCBI Taxonomy" id="1810923"/>
    <lineage>
        <taxon>Eukaryota</taxon>
        <taxon>Fungi</taxon>
        <taxon>Dikarya</taxon>
        <taxon>Ascomycota</taxon>
        <taxon>Pezizomycotina</taxon>
        <taxon>Eurotiomycetes</taxon>
        <taxon>Eurotiomycetidae</taxon>
        <taxon>Eurotiales</taxon>
        <taxon>Aspergillaceae</taxon>
        <taxon>Aspergillus</taxon>
        <taxon>Aspergillus subgen. Nidulantes</taxon>
    </lineage>
</organism>
<protein>
    <recommendedName>
        <fullName evidence="6">EKC/KEOPS complex subunit BUD32</fullName>
        <ecNumber evidence="4">2.7.11.1</ecNumber>
    </recommendedName>
    <alternativeName>
        <fullName evidence="10 11">Atypical Serine/threonine protein kinase BUD32</fullName>
    </alternativeName>
    <alternativeName>
        <fullName evidence="5">EKC/KEOPS complex subunit bud32</fullName>
    </alternativeName>
</protein>
<evidence type="ECO:0000256" key="2">
    <source>
        <dbReference type="ARBA" id="ARBA00004574"/>
    </source>
</evidence>
<feature type="domain" description="Protein kinase" evidence="15">
    <location>
        <begin position="189"/>
        <end position="499"/>
    </location>
</feature>
<dbReference type="InterPro" id="IPR036770">
    <property type="entry name" value="Ankyrin_rpt-contain_sf"/>
</dbReference>
<dbReference type="SMART" id="SM00220">
    <property type="entry name" value="S_TKc"/>
    <property type="match status" value="1"/>
</dbReference>
<dbReference type="Pfam" id="PF00069">
    <property type="entry name" value="Pkinase"/>
    <property type="match status" value="1"/>
</dbReference>
<dbReference type="SMART" id="SM00248">
    <property type="entry name" value="ANK"/>
    <property type="match status" value="5"/>
</dbReference>
<evidence type="ECO:0000256" key="1">
    <source>
        <dbReference type="ARBA" id="ARBA00003747"/>
    </source>
</evidence>
<evidence type="ECO:0000256" key="6">
    <source>
        <dbReference type="ARBA" id="ARBA00019973"/>
    </source>
</evidence>
<dbReference type="Pfam" id="PF12796">
    <property type="entry name" value="Ank_2"/>
    <property type="match status" value="1"/>
</dbReference>
<evidence type="ECO:0000256" key="5">
    <source>
        <dbReference type="ARBA" id="ARBA00013948"/>
    </source>
</evidence>
<evidence type="ECO:0000256" key="4">
    <source>
        <dbReference type="ARBA" id="ARBA00012513"/>
    </source>
</evidence>
<keyword evidence="7" id="KW-0677">Repeat</keyword>
<evidence type="ECO:0000256" key="11">
    <source>
        <dbReference type="ARBA" id="ARBA00033194"/>
    </source>
</evidence>
<dbReference type="EMBL" id="JBFXLU010000311">
    <property type="protein sequence ID" value="KAL2830162.1"/>
    <property type="molecule type" value="Genomic_DNA"/>
</dbReference>
<dbReference type="PANTHER" id="PTHR24198">
    <property type="entry name" value="ANKYRIN REPEAT AND PROTEIN KINASE DOMAIN-CONTAINING PROTEIN"/>
    <property type="match status" value="1"/>
</dbReference>
<gene>
    <name evidence="16" type="ORF">BJY01DRAFT_254723</name>
</gene>
<feature type="repeat" description="ANK" evidence="14">
    <location>
        <begin position="658"/>
        <end position="690"/>
    </location>
</feature>
<evidence type="ECO:0000256" key="9">
    <source>
        <dbReference type="ARBA" id="ARBA00023043"/>
    </source>
</evidence>
<sequence>MVLGIFNRVARTEVPETSSRGSISETENASDVSGRAAIERHAEEILGLLFNRGWPAREFVTHMRLDAHWSMEELHDFTAAVGLTLSEQHIRDIKRDLLRTLSILVAIGWDKWRIFPDLFLRGGASTLGSTDDAVMDLTAADLTPGLGARFAWVFESRIGVFNPVVIEYKQNSQLDSSSTHRGFRLPFLKDKVSVIGQGACGRVLCESIAPGGFREEDGSLNSMNKVVARKCFDNKRDFEKESANLLLLLKRRLTHNHIVIPLAMIDFDMDLSILTSKLDSNLEDFLYKPGRLNPATTLRALLRQVENLASALHSLHYPEFSEDAIYHMDLTPNNVLIRNPKHADGGHWMLTDFGLSANLGPDPKAIPGKPVYAASKAVHRNRARFAYTPPEVPEYSGRSDVWSLGCILSVVLCRRLYGLPGLEAYDQNRQRCHPKRSDHFYANGTLLPPVIKFQDCLRHSAPKVIQRCGQLLKSMQNFDREARPSALEVQVELRQIQMLSQNPVEADMLSSIETRPLGAQVSPRILLLPPLIVPTLPRTQSLPLPGPRINHHTPPLSPSPSFKDAQETLEISAPVEEHTSGGIDERNRPLFVALQHPKESDIMTLLEQQFRSNSVQPLHLTHQHQGLTALCHAARAGHAIVIQYLLDHGASVDAPDENKTTPLMHACREGHRRAVKALLERGANWNIQGPNGYTCLHFATDSKRLDILKLFRHMQPQVSMELAADVLNDGDRTPLELLLLNPRKLDRYEFIRALLDLGARAEATSPSPDPTRPHETALSMVITNRDAEAMALLLDRFPDIRVSASTVKHSREMRRFMQKRNCLV</sequence>
<dbReference type="SUPFAM" id="SSF48403">
    <property type="entry name" value="Ankyrin repeat"/>
    <property type="match status" value="1"/>
</dbReference>
<comment type="subcellular location">
    <subcellularLocation>
        <location evidence="2">Chromosome</location>
        <location evidence="2">Telomere</location>
    </subcellularLocation>
</comment>
<proteinExistence type="predicted"/>
<dbReference type="InterPro" id="IPR002110">
    <property type="entry name" value="Ankyrin_rpt"/>
</dbReference>
<evidence type="ECO:0000313" key="16">
    <source>
        <dbReference type="EMBL" id="KAL2830162.1"/>
    </source>
</evidence>
<comment type="caution">
    <text evidence="16">The sequence shown here is derived from an EMBL/GenBank/DDBJ whole genome shotgun (WGS) entry which is preliminary data.</text>
</comment>
<comment type="catalytic activity">
    <reaction evidence="12">
        <text>L-threonyl-[protein] + ATP = O-phospho-L-threonyl-[protein] + ADP + H(+)</text>
        <dbReference type="Rhea" id="RHEA:46608"/>
        <dbReference type="Rhea" id="RHEA-COMP:11060"/>
        <dbReference type="Rhea" id="RHEA-COMP:11605"/>
        <dbReference type="ChEBI" id="CHEBI:15378"/>
        <dbReference type="ChEBI" id="CHEBI:30013"/>
        <dbReference type="ChEBI" id="CHEBI:30616"/>
        <dbReference type="ChEBI" id="CHEBI:61977"/>
        <dbReference type="ChEBI" id="CHEBI:456216"/>
        <dbReference type="EC" id="2.7.11.1"/>
    </reaction>
</comment>
<dbReference type="SUPFAM" id="SSF56112">
    <property type="entry name" value="Protein kinase-like (PK-like)"/>
    <property type="match status" value="1"/>
</dbReference>
<evidence type="ECO:0000256" key="10">
    <source>
        <dbReference type="ARBA" id="ARBA00030980"/>
    </source>
</evidence>
<dbReference type="Gene3D" id="1.10.510.10">
    <property type="entry name" value="Transferase(Phosphotransferase) domain 1"/>
    <property type="match status" value="1"/>
</dbReference>
<comment type="subunit">
    <text evidence="3">Component of the EKC/KEOPS complex composed of at least BUD32, CGI121, GON7, KAE1 and PCC1; the whole complex dimerizes.</text>
</comment>
<keyword evidence="9 14" id="KW-0040">ANK repeat</keyword>
<dbReference type="InterPro" id="IPR011009">
    <property type="entry name" value="Kinase-like_dom_sf"/>
</dbReference>
<dbReference type="Gene3D" id="1.25.40.20">
    <property type="entry name" value="Ankyrin repeat-containing domain"/>
    <property type="match status" value="1"/>
</dbReference>
<evidence type="ECO:0000256" key="13">
    <source>
        <dbReference type="ARBA" id="ARBA00048679"/>
    </source>
</evidence>
<evidence type="ECO:0000256" key="12">
    <source>
        <dbReference type="ARBA" id="ARBA00047899"/>
    </source>
</evidence>
<evidence type="ECO:0000313" key="17">
    <source>
        <dbReference type="Proteomes" id="UP001610446"/>
    </source>
</evidence>
<evidence type="ECO:0000256" key="7">
    <source>
        <dbReference type="ARBA" id="ARBA00022737"/>
    </source>
</evidence>
<dbReference type="EC" id="2.7.11.1" evidence="4"/>
<feature type="repeat" description="ANK" evidence="14">
    <location>
        <begin position="625"/>
        <end position="657"/>
    </location>
</feature>
<evidence type="ECO:0000256" key="8">
    <source>
        <dbReference type="ARBA" id="ARBA00022895"/>
    </source>
</evidence>
<dbReference type="Proteomes" id="UP001610446">
    <property type="component" value="Unassembled WGS sequence"/>
</dbReference>
<dbReference type="PROSITE" id="PS50088">
    <property type="entry name" value="ANK_REPEAT"/>
    <property type="match status" value="2"/>
</dbReference>